<dbReference type="AlphaFoldDB" id="A0A521FF65"/>
<sequence>MKRTPLILFLLLAPVVLLLQNCSQSGPCKGSLTLENPIPDTTVAVGDTLFIDLTDPPVFVSSKGRVSYSFDVISGLRNIDLNRLANPNDRGDYTLFIIIGESVGEAIAELRAGSGCLENETTFNVNVKEQ</sequence>
<evidence type="ECO:0000256" key="1">
    <source>
        <dbReference type="SAM" id="SignalP"/>
    </source>
</evidence>
<keyword evidence="3" id="KW-1185">Reference proteome</keyword>
<proteinExistence type="predicted"/>
<reference evidence="2 3" key="1">
    <citation type="submission" date="2017-05" db="EMBL/GenBank/DDBJ databases">
        <authorList>
            <person name="Varghese N."/>
            <person name="Submissions S."/>
        </authorList>
    </citation>
    <scope>NUCLEOTIDE SEQUENCE [LARGE SCALE GENOMIC DNA]</scope>
    <source>
        <strain evidence="2 3">DSM 21985</strain>
    </source>
</reference>
<feature type="chain" id="PRO_5022071119" evidence="1">
    <location>
        <begin position="26"/>
        <end position="130"/>
    </location>
</feature>
<gene>
    <name evidence="2" type="ORF">SAMN06265219_11765</name>
</gene>
<organism evidence="2 3">
    <name type="scientific">Gracilimonas mengyeensis</name>
    <dbReference type="NCBI Taxonomy" id="1302730"/>
    <lineage>
        <taxon>Bacteria</taxon>
        <taxon>Pseudomonadati</taxon>
        <taxon>Balneolota</taxon>
        <taxon>Balneolia</taxon>
        <taxon>Balneolales</taxon>
        <taxon>Balneolaceae</taxon>
        <taxon>Gracilimonas</taxon>
    </lineage>
</organism>
<dbReference type="Proteomes" id="UP000317557">
    <property type="component" value="Unassembled WGS sequence"/>
</dbReference>
<dbReference type="RefSeq" id="WP_142455921.1">
    <property type="nucleotide sequence ID" value="NZ_FXTP01000017.1"/>
</dbReference>
<dbReference type="EMBL" id="FXTP01000017">
    <property type="protein sequence ID" value="SMO94190.1"/>
    <property type="molecule type" value="Genomic_DNA"/>
</dbReference>
<feature type="signal peptide" evidence="1">
    <location>
        <begin position="1"/>
        <end position="25"/>
    </location>
</feature>
<keyword evidence="1" id="KW-0732">Signal</keyword>
<name>A0A521FF65_9BACT</name>
<protein>
    <submittedName>
        <fullName evidence="2">Uncharacterized protein</fullName>
    </submittedName>
</protein>
<accession>A0A521FF65</accession>
<evidence type="ECO:0000313" key="3">
    <source>
        <dbReference type="Proteomes" id="UP000317557"/>
    </source>
</evidence>
<evidence type="ECO:0000313" key="2">
    <source>
        <dbReference type="EMBL" id="SMO94190.1"/>
    </source>
</evidence>